<dbReference type="PANTHER" id="PTHR33463">
    <property type="entry name" value="NB-ARC DOMAIN-CONTAINING PROTEIN-RELATED"/>
    <property type="match status" value="1"/>
</dbReference>
<keyword evidence="3" id="KW-0677">Repeat</keyword>
<organism evidence="9 10">
    <name type="scientific">Vigna unguiculata</name>
    <name type="common">Cowpea</name>
    <dbReference type="NCBI Taxonomy" id="3917"/>
    <lineage>
        <taxon>Eukaryota</taxon>
        <taxon>Viridiplantae</taxon>
        <taxon>Streptophyta</taxon>
        <taxon>Embryophyta</taxon>
        <taxon>Tracheophyta</taxon>
        <taxon>Spermatophyta</taxon>
        <taxon>Magnoliopsida</taxon>
        <taxon>eudicotyledons</taxon>
        <taxon>Gunneridae</taxon>
        <taxon>Pentapetalae</taxon>
        <taxon>rosids</taxon>
        <taxon>fabids</taxon>
        <taxon>Fabales</taxon>
        <taxon>Fabaceae</taxon>
        <taxon>Papilionoideae</taxon>
        <taxon>50 kb inversion clade</taxon>
        <taxon>NPAAA clade</taxon>
        <taxon>indigoferoid/millettioid clade</taxon>
        <taxon>Phaseoleae</taxon>
        <taxon>Vigna</taxon>
    </lineage>
</organism>
<dbReference type="InterPro" id="IPR057135">
    <property type="entry name" value="At4g27190-like_LRR"/>
</dbReference>
<dbReference type="Pfam" id="PF00931">
    <property type="entry name" value="NB-ARC"/>
    <property type="match status" value="2"/>
</dbReference>
<keyword evidence="4" id="KW-0547">Nucleotide-binding</keyword>
<dbReference type="GO" id="GO:0043531">
    <property type="term" value="F:ADP binding"/>
    <property type="evidence" value="ECO:0007669"/>
    <property type="project" value="InterPro"/>
</dbReference>
<dbReference type="FunFam" id="3.40.50.300:FF:001091">
    <property type="entry name" value="Probable disease resistance protein At1g61300"/>
    <property type="match status" value="2"/>
</dbReference>
<dbReference type="SUPFAM" id="SSF52540">
    <property type="entry name" value="P-loop containing nucleoside triphosphate hydrolases"/>
    <property type="match status" value="2"/>
</dbReference>
<dbReference type="InterPro" id="IPR027417">
    <property type="entry name" value="P-loop_NTPase"/>
</dbReference>
<evidence type="ECO:0000256" key="6">
    <source>
        <dbReference type="ARBA" id="ARBA00022840"/>
    </source>
</evidence>
<proteinExistence type="inferred from homology"/>
<keyword evidence="10" id="KW-1185">Reference proteome</keyword>
<dbReference type="GO" id="GO:0005524">
    <property type="term" value="F:ATP binding"/>
    <property type="evidence" value="ECO:0007669"/>
    <property type="project" value="UniProtKB-KW"/>
</dbReference>
<dbReference type="InterPro" id="IPR002182">
    <property type="entry name" value="NB-ARC"/>
</dbReference>
<dbReference type="PANTHER" id="PTHR33463:SF105">
    <property type="entry name" value="AND NB-ARC DOMAIN DISEASE RESISTANCE PROTEIN, PUTATIVE-RELATED"/>
    <property type="match status" value="1"/>
</dbReference>
<evidence type="ECO:0000256" key="3">
    <source>
        <dbReference type="ARBA" id="ARBA00022737"/>
    </source>
</evidence>
<dbReference type="InterPro" id="IPR042197">
    <property type="entry name" value="Apaf_helical"/>
</dbReference>
<keyword evidence="2" id="KW-0433">Leucine-rich repeat</keyword>
<reference evidence="9 10" key="1">
    <citation type="submission" date="2019-04" db="EMBL/GenBank/DDBJ databases">
        <title>An improved genome assembly and genetic linkage map for asparagus bean, Vigna unguiculata ssp. sesquipedialis.</title>
        <authorList>
            <person name="Xia Q."/>
            <person name="Zhang R."/>
            <person name="Dong Y."/>
        </authorList>
    </citation>
    <scope>NUCLEOTIDE SEQUENCE [LARGE SCALE GENOMIC DNA]</scope>
    <source>
        <tissue evidence="9">Leaf</tissue>
    </source>
</reference>
<feature type="coiled-coil region" evidence="7">
    <location>
        <begin position="220"/>
        <end position="290"/>
    </location>
</feature>
<dbReference type="PRINTS" id="PR00364">
    <property type="entry name" value="DISEASERSIST"/>
</dbReference>
<accession>A0A4D6MK00</accession>
<dbReference type="InterPro" id="IPR003591">
    <property type="entry name" value="Leu-rich_rpt_typical-subtyp"/>
</dbReference>
<dbReference type="Proteomes" id="UP000501690">
    <property type="component" value="Linkage Group LG7"/>
</dbReference>
<dbReference type="SMART" id="SM00382">
    <property type="entry name" value="AAA"/>
    <property type="match status" value="2"/>
</dbReference>
<keyword evidence="7" id="KW-0175">Coiled coil</keyword>
<dbReference type="GO" id="GO:0006952">
    <property type="term" value="P:defense response"/>
    <property type="evidence" value="ECO:0007669"/>
    <property type="project" value="UniProtKB-KW"/>
</dbReference>
<evidence type="ECO:0000256" key="5">
    <source>
        <dbReference type="ARBA" id="ARBA00022821"/>
    </source>
</evidence>
<evidence type="ECO:0000313" key="9">
    <source>
        <dbReference type="EMBL" id="QCE01094.1"/>
    </source>
</evidence>
<dbReference type="SMART" id="SM00369">
    <property type="entry name" value="LRR_TYP"/>
    <property type="match status" value="2"/>
</dbReference>
<dbReference type="Pfam" id="PF23247">
    <property type="entry name" value="LRR_RPS2"/>
    <property type="match status" value="4"/>
</dbReference>
<evidence type="ECO:0000256" key="7">
    <source>
        <dbReference type="SAM" id="Coils"/>
    </source>
</evidence>
<dbReference type="EMBL" id="CP039351">
    <property type="protein sequence ID" value="QCE01094.1"/>
    <property type="molecule type" value="Genomic_DNA"/>
</dbReference>
<evidence type="ECO:0000256" key="2">
    <source>
        <dbReference type="ARBA" id="ARBA00022614"/>
    </source>
</evidence>
<evidence type="ECO:0000256" key="1">
    <source>
        <dbReference type="ARBA" id="ARBA00008894"/>
    </source>
</evidence>
<name>A0A4D6MK00_VIGUN</name>
<dbReference type="Gene3D" id="3.80.10.10">
    <property type="entry name" value="Ribonuclease Inhibitor"/>
    <property type="match status" value="6"/>
</dbReference>
<keyword evidence="6" id="KW-0067">ATP-binding</keyword>
<dbReference type="Gene3D" id="3.40.50.300">
    <property type="entry name" value="P-loop containing nucleotide triphosphate hydrolases"/>
    <property type="match status" value="2"/>
</dbReference>
<dbReference type="Gene3D" id="1.10.8.430">
    <property type="entry name" value="Helical domain of apoptotic protease-activating factors"/>
    <property type="match status" value="2"/>
</dbReference>
<sequence length="1991" mass="227933">MMSLSRDCRVYLHLKYIEGGYKNVIPSMRSQGMNQIVALILEHCHDIEFLFDGTAITNNNVDMLHTKTVFSNLVAEGNDDYVRTQYHTYLMLPKLRIIEIEGCHKLKYIFPACFGRLPSLERLITKNCDKLKYVFGTEKEHHLSMYHEYPDLLNLEVLMLVSLPNLVDIWPSHCHPRLPNLKELQCIECSTLSNSSLRKMAIDSGKIVEYTLGSVCGCYINDFTSKFQDAKEKLELTRENMKEQIRETTNGTENFEPAFLKHVENLLKVAEKVLEEVQFLEERISNVNKSYFRRQRLYFLAKEIERETDKMFELLYFTKIESLSRITELSNDLGAFKSTEEAYTEILAALKDRSVSMIGLVGVGGSGKTSLAKEIGKKAEEMKLFEKVVMATVSQPINIRSIQDQIADQLGFKLMEESDIGRAQRLSERLRKGTTFLILDDVWEKLNFQALGIPFDNSKACCIFLTTRSREVCTSMKCQNIIELNALTEGEAWALFTFHANISNDSPTDYNARRIVSECNGSSTAIVTIGSTLKGKTFEEFQLARLMLQQSKQLDIPKGLTSHQVKEKEKVKMRDSIRDLALWIAKAESGQAILTSTAVDPRVLVDDEVTKDKNVIALWDMTNGQLLNYEMNCPSLEVLLLHAPEVGFTISNAFLVRLKMLKLLAFLTFEYRWKLPLETETPLWYTSPLSQSIESLKNLNTLSFRGYKLGDISALVSLQALEILDLRGSSFKELPNGIVALQKLKLLDLYCCLIEKNNAYEVIGRCLRLEELYLHLFPSKKKFPHDVSFSRLQRYVIIQYRSESCPHYMHADVLEKHRPSRALCIDGFNASTQTFISLPNKNLFLRAVYLHLKYIEGGYKNVIPSMRSQGMNQIVALILEHCHDIEFLFDGTAITNNNVDMLHTKTVFSNLENLQELVINNCKKLYSISFPRNSKLCSLKELRIISCPVLTSLFMPFIAQTLKLLEVLQILECSELMHVIAVAEGNDDYVRTQYHTYLMLPKLRIIEIEGCHKLKYIFPACFGRLPSLERLITKNCDKLKYVFGTEKEHHLSMYHEYPDLLNLEVLMLVSLPNLVDIWPSHCHPRLPNLKELQCIECSTLSNSSLRKMAIDSGKIVEYTLGSVCGCYINDFTSKFQDAKEKLELTRENMKEQIRETTNGTENFEPAFLKHVENLLKVAEKVLEEVQFLEERISNVNKSYFRRQRLYFLAKEIERETDKMFELLYFTKIESLSRITELSNDLGAFKSTEEAYTEILAALKDRSVSMIGLVGVGGSGKTSLAKEIGKKAEEMKLFEKVVMATVSQPINIRSIQDQIADQLGFKLMEESDIGRAQRLSERLRKGTTFLILDDVWEKLNFQALGIPFDNSKACCIFLTTRSREVCTSMKCQNIIELNALTEGEAWALFTFHANISNDSPTDYNARRIVSECNGSSTAIVTIGSTLKGKTFEEFQLARLMLQQSKQLDIPKGLTSHQVKEKEKVKMRDSIRDLALWIAKAESGQAILTSTAVDPRVLVDDEVTKDKNVIALWDMTNGQLLNYEMNCPSLEVLLLHAPEVGFTISNAFLVRLKMLKLLAFLTFEYRWKLPLETETPLWYTSPLSQSIESLKNLNTLSFRGYKLGDISALVSLQALEILDLRGSSFKELPNGIVALQKLKLLDLYCCLIEKNNAYEVIGRCLRLEELYLHLFPSKKKFPHDVSFSRLQRYVIIQYRSESCPHYMHADVLEKHRPSRALCIDGFNASTQTFISLPNKNLFLRAVYLHLKYIEGGYKNVIPSMRSQGMNQIVALILEHCHDIEFLFDGTAITNNNVDMLHTKTVFSNLVAEGNDDYVRTQYHTYLMLPKLRIIEIEGCHKLKYIFPACFGRLPSLERLITKNCDKLKYVFGTEKEHHLSMYHEYPDLLNLEVLMLVSLPNLVDIWPSHCHPRLPNLKELQCIECSTLSNSSLRKMAIDSGLHHQGTTAMGMHKNSKVYLLVPNKCASLNWSRSKFKRATC</sequence>
<dbReference type="InterPro" id="IPR032675">
    <property type="entry name" value="LRR_dom_sf"/>
</dbReference>
<feature type="domain" description="AAA+ ATPase" evidence="8">
    <location>
        <begin position="1262"/>
        <end position="1396"/>
    </location>
</feature>
<gene>
    <name evidence="9" type="ORF">DEO72_LG7g2386</name>
</gene>
<evidence type="ECO:0000259" key="8">
    <source>
        <dbReference type="SMART" id="SM00382"/>
    </source>
</evidence>
<feature type="domain" description="AAA+ ATPase" evidence="8">
    <location>
        <begin position="354"/>
        <end position="488"/>
    </location>
</feature>
<dbReference type="SUPFAM" id="SSF52058">
    <property type="entry name" value="L domain-like"/>
    <property type="match status" value="3"/>
</dbReference>
<comment type="similarity">
    <text evidence="1">Belongs to the disease resistance NB-LRR family.</text>
</comment>
<keyword evidence="5" id="KW-0611">Plant defense</keyword>
<feature type="coiled-coil region" evidence="7">
    <location>
        <begin position="1128"/>
        <end position="1198"/>
    </location>
</feature>
<evidence type="ECO:0000313" key="10">
    <source>
        <dbReference type="Proteomes" id="UP000501690"/>
    </source>
</evidence>
<dbReference type="InterPro" id="IPR003593">
    <property type="entry name" value="AAA+_ATPase"/>
</dbReference>
<dbReference type="InterPro" id="IPR050905">
    <property type="entry name" value="Plant_NBS-LRR"/>
</dbReference>
<protein>
    <submittedName>
        <fullName evidence="9">Disease resistance protein RPS5</fullName>
    </submittedName>
</protein>
<evidence type="ECO:0000256" key="4">
    <source>
        <dbReference type="ARBA" id="ARBA00022741"/>
    </source>
</evidence>